<protein>
    <recommendedName>
        <fullName evidence="4">DUF4283 domain-containing protein</fullName>
    </recommendedName>
</protein>
<evidence type="ECO:0000313" key="3">
    <source>
        <dbReference type="Proteomes" id="UP000593568"/>
    </source>
</evidence>
<accession>A0A7J9DS06</accession>
<reference evidence="2 3" key="1">
    <citation type="journal article" date="2019" name="Genome Biol. Evol.">
        <title>Insights into the evolution of the New World diploid cottons (Gossypium, subgenus Houzingenia) based on genome sequencing.</title>
        <authorList>
            <person name="Grover C.E."/>
            <person name="Arick M.A. 2nd"/>
            <person name="Thrash A."/>
            <person name="Conover J.L."/>
            <person name="Sanders W.S."/>
            <person name="Peterson D.G."/>
            <person name="Frelichowski J.E."/>
            <person name="Scheffler J.A."/>
            <person name="Scheffler B.E."/>
            <person name="Wendel J.F."/>
        </authorList>
    </citation>
    <scope>NUCLEOTIDE SEQUENCE [LARGE SCALE GENOMIC DNA]</scope>
    <source>
        <strain evidence="2">8</strain>
        <tissue evidence="2">Leaf</tissue>
    </source>
</reference>
<evidence type="ECO:0008006" key="4">
    <source>
        <dbReference type="Google" id="ProtNLM"/>
    </source>
</evidence>
<proteinExistence type="predicted"/>
<dbReference type="EMBL" id="JABEZW010000004">
    <property type="protein sequence ID" value="MBA0763344.1"/>
    <property type="molecule type" value="Genomic_DNA"/>
</dbReference>
<comment type="caution">
    <text evidence="2">The sequence shown here is derived from an EMBL/GenBank/DDBJ whole genome shotgun (WGS) entry which is preliminary data.</text>
</comment>
<dbReference type="Proteomes" id="UP000593568">
    <property type="component" value="Unassembled WGS sequence"/>
</dbReference>
<sequence>RFLQNQEEIEEVEDKFKLCLVGRVLTESVVHFPSMRNTLAELWHPLDGITITNIVHNLPMGLMSERMAYQFGNIIGQFMEYDAGLVTRGIKRYMRIRVNTAITRSTIWLGYFIKGNTKKRSNRSKQERNEKMGLYPNTEVEEESQPNKGRFNQYRRTESTSELGEDGQIELGSDMEDRPIEMVESKKRQRKHNVNSGVSIQSDSTGLKVSINILAIAGKQASWKQ</sequence>
<feature type="region of interest" description="Disordered" evidence="1">
    <location>
        <begin position="119"/>
        <end position="171"/>
    </location>
</feature>
<name>A0A7J9DS06_9ROSI</name>
<dbReference type="AlphaFoldDB" id="A0A7J9DS06"/>
<evidence type="ECO:0000256" key="1">
    <source>
        <dbReference type="SAM" id="MobiDB-lite"/>
    </source>
</evidence>
<gene>
    <name evidence="2" type="ORF">Gotri_012797</name>
</gene>
<keyword evidence="3" id="KW-1185">Reference proteome</keyword>
<feature type="non-terminal residue" evidence="2">
    <location>
        <position position="225"/>
    </location>
</feature>
<evidence type="ECO:0000313" key="2">
    <source>
        <dbReference type="EMBL" id="MBA0763344.1"/>
    </source>
</evidence>
<organism evidence="2 3">
    <name type="scientific">Gossypium trilobum</name>
    <dbReference type="NCBI Taxonomy" id="34281"/>
    <lineage>
        <taxon>Eukaryota</taxon>
        <taxon>Viridiplantae</taxon>
        <taxon>Streptophyta</taxon>
        <taxon>Embryophyta</taxon>
        <taxon>Tracheophyta</taxon>
        <taxon>Spermatophyta</taxon>
        <taxon>Magnoliopsida</taxon>
        <taxon>eudicotyledons</taxon>
        <taxon>Gunneridae</taxon>
        <taxon>Pentapetalae</taxon>
        <taxon>rosids</taxon>
        <taxon>malvids</taxon>
        <taxon>Malvales</taxon>
        <taxon>Malvaceae</taxon>
        <taxon>Malvoideae</taxon>
        <taxon>Gossypium</taxon>
    </lineage>
</organism>